<dbReference type="EMBL" id="JAPDRP010000013">
    <property type="protein sequence ID" value="KAJ9642384.1"/>
    <property type="molecule type" value="Genomic_DNA"/>
</dbReference>
<sequence>MGNPDAEAQQQRRDLLKTIPEHCIEGRETRNWVRGLTFGANNPGRWASIIHEIHYDSRSFNPESYLFGRYQKGKVTVGQDGKIIIGPIAPMAGSKSLRVA</sequence>
<evidence type="ECO:0000313" key="1">
    <source>
        <dbReference type="EMBL" id="KAJ9642384.1"/>
    </source>
</evidence>
<reference evidence="1" key="1">
    <citation type="submission" date="2022-10" db="EMBL/GenBank/DDBJ databases">
        <title>Culturing micro-colonial fungi from biological soil crusts in the Mojave desert and describing Neophaeococcomyces mojavensis, and introducing the new genera and species Taxawa tesnikishii.</title>
        <authorList>
            <person name="Kurbessoian T."/>
            <person name="Stajich J.E."/>
        </authorList>
    </citation>
    <scope>NUCLEOTIDE SEQUENCE</scope>
    <source>
        <strain evidence="1">JES_115</strain>
    </source>
</reference>
<comment type="caution">
    <text evidence="1">The sequence shown here is derived from an EMBL/GenBank/DDBJ whole genome shotgun (WGS) entry which is preliminary data.</text>
</comment>
<gene>
    <name evidence="1" type="ORF">H2199_004764</name>
</gene>
<proteinExistence type="predicted"/>
<protein>
    <submittedName>
        <fullName evidence="1">Uncharacterized protein</fullName>
    </submittedName>
</protein>
<organism evidence="1 2">
    <name type="scientific">Coniosporium tulheliwenetii</name>
    <dbReference type="NCBI Taxonomy" id="3383036"/>
    <lineage>
        <taxon>Eukaryota</taxon>
        <taxon>Fungi</taxon>
        <taxon>Dikarya</taxon>
        <taxon>Ascomycota</taxon>
        <taxon>Pezizomycotina</taxon>
        <taxon>Dothideomycetes</taxon>
        <taxon>Dothideomycetes incertae sedis</taxon>
        <taxon>Coniosporium</taxon>
    </lineage>
</organism>
<dbReference type="Proteomes" id="UP001172680">
    <property type="component" value="Unassembled WGS sequence"/>
</dbReference>
<keyword evidence="2" id="KW-1185">Reference proteome</keyword>
<name>A0ACC2Z3U8_9PEZI</name>
<accession>A0ACC2Z3U8</accession>
<evidence type="ECO:0000313" key="2">
    <source>
        <dbReference type="Proteomes" id="UP001172680"/>
    </source>
</evidence>